<reference evidence="1 2" key="2">
    <citation type="journal article" date="2022" name="Mol. Ecol. Resour.">
        <title>The genomes of chicory, endive, great burdock and yacon provide insights into Asteraceae paleo-polyploidization history and plant inulin production.</title>
        <authorList>
            <person name="Fan W."/>
            <person name="Wang S."/>
            <person name="Wang H."/>
            <person name="Wang A."/>
            <person name="Jiang F."/>
            <person name="Liu H."/>
            <person name="Zhao H."/>
            <person name="Xu D."/>
            <person name="Zhang Y."/>
        </authorList>
    </citation>
    <scope>NUCLEOTIDE SEQUENCE [LARGE SCALE GENOMIC DNA]</scope>
    <source>
        <strain evidence="2">cv. Yunnan</strain>
        <tissue evidence="1">Leaves</tissue>
    </source>
</reference>
<name>A0ACB9FT57_9ASTR</name>
<proteinExistence type="predicted"/>
<sequence>MAKHQNDEIRDEGSHKRAESPLNDENEVEQVPENIRRQITIEVGKAFDANFPILQADLQNSLESWFEIHKDVTHNGEGMNPKVDTKSTRCTYKDFMTCKPLEFKGAVNPLESQRWIASTEREFDTCHCEKEDEVTFATSQLKERVDDWWGVVQREKCRDKIKEMRWEEFKDLFLKHYFPRAATKRITEEFLQLLQITETVDEITGLFFDKARFCTTLLTTPEM</sequence>
<comment type="caution">
    <text evidence="1">The sequence shown here is derived from an EMBL/GenBank/DDBJ whole genome shotgun (WGS) entry which is preliminary data.</text>
</comment>
<reference evidence="2" key="1">
    <citation type="journal article" date="2022" name="Mol. Ecol. Resour.">
        <title>The genomes of chicory, endive, great burdock and yacon provide insights into Asteraceae palaeo-polyploidization history and plant inulin production.</title>
        <authorList>
            <person name="Fan W."/>
            <person name="Wang S."/>
            <person name="Wang H."/>
            <person name="Wang A."/>
            <person name="Jiang F."/>
            <person name="Liu H."/>
            <person name="Zhao H."/>
            <person name="Xu D."/>
            <person name="Zhang Y."/>
        </authorList>
    </citation>
    <scope>NUCLEOTIDE SEQUENCE [LARGE SCALE GENOMIC DNA]</scope>
    <source>
        <strain evidence="2">cv. Yunnan</strain>
    </source>
</reference>
<dbReference type="EMBL" id="CM042033">
    <property type="protein sequence ID" value="KAI3774307.1"/>
    <property type="molecule type" value="Genomic_DNA"/>
</dbReference>
<evidence type="ECO:0000313" key="1">
    <source>
        <dbReference type="EMBL" id="KAI3774307.1"/>
    </source>
</evidence>
<dbReference type="Proteomes" id="UP001056120">
    <property type="component" value="Linkage Group LG16"/>
</dbReference>
<organism evidence="1 2">
    <name type="scientific">Smallanthus sonchifolius</name>
    <dbReference type="NCBI Taxonomy" id="185202"/>
    <lineage>
        <taxon>Eukaryota</taxon>
        <taxon>Viridiplantae</taxon>
        <taxon>Streptophyta</taxon>
        <taxon>Embryophyta</taxon>
        <taxon>Tracheophyta</taxon>
        <taxon>Spermatophyta</taxon>
        <taxon>Magnoliopsida</taxon>
        <taxon>eudicotyledons</taxon>
        <taxon>Gunneridae</taxon>
        <taxon>Pentapetalae</taxon>
        <taxon>asterids</taxon>
        <taxon>campanulids</taxon>
        <taxon>Asterales</taxon>
        <taxon>Asteraceae</taxon>
        <taxon>Asteroideae</taxon>
        <taxon>Heliantheae alliance</taxon>
        <taxon>Millerieae</taxon>
        <taxon>Smallanthus</taxon>
    </lineage>
</organism>
<accession>A0ACB9FT57</accession>
<protein>
    <submittedName>
        <fullName evidence="1">Uncharacterized protein</fullName>
    </submittedName>
</protein>
<gene>
    <name evidence="1" type="ORF">L1987_48857</name>
</gene>
<evidence type="ECO:0000313" key="2">
    <source>
        <dbReference type="Proteomes" id="UP001056120"/>
    </source>
</evidence>
<keyword evidence="2" id="KW-1185">Reference proteome</keyword>